<dbReference type="EMBL" id="JBJKFK010004700">
    <property type="protein sequence ID" value="KAL3308786.1"/>
    <property type="molecule type" value="Genomic_DNA"/>
</dbReference>
<gene>
    <name evidence="2" type="ORF">Ciccas_012677</name>
</gene>
<evidence type="ECO:0000256" key="1">
    <source>
        <dbReference type="SAM" id="Coils"/>
    </source>
</evidence>
<evidence type="ECO:0000313" key="3">
    <source>
        <dbReference type="Proteomes" id="UP001626550"/>
    </source>
</evidence>
<keyword evidence="3" id="KW-1185">Reference proteome</keyword>
<evidence type="ECO:0000313" key="2">
    <source>
        <dbReference type="EMBL" id="KAL3308786.1"/>
    </source>
</evidence>
<name>A0ABD2PQR2_9PLAT</name>
<feature type="coiled-coil region" evidence="1">
    <location>
        <begin position="12"/>
        <end position="59"/>
    </location>
</feature>
<sequence length="86" mass="10269">MKSKLESDLEMRKKLYKEMQMINERNDKLKTSDEEISQFKELTRKIASMECEMRKKEEHESAKLRRKECTKTVAQTLVSSLFGHLE</sequence>
<proteinExistence type="predicted"/>
<reference evidence="2 3" key="1">
    <citation type="submission" date="2024-11" db="EMBL/GenBank/DDBJ databases">
        <title>Adaptive evolution of stress response genes in parasites aligns with host niche diversity.</title>
        <authorList>
            <person name="Hahn C."/>
            <person name="Resl P."/>
        </authorList>
    </citation>
    <scope>NUCLEOTIDE SEQUENCE [LARGE SCALE GENOMIC DNA]</scope>
    <source>
        <strain evidence="2">EGGRZ-B1_66</strain>
        <tissue evidence="2">Body</tissue>
    </source>
</reference>
<comment type="caution">
    <text evidence="2">The sequence shown here is derived from an EMBL/GenBank/DDBJ whole genome shotgun (WGS) entry which is preliminary data.</text>
</comment>
<accession>A0ABD2PQR2</accession>
<dbReference type="Proteomes" id="UP001626550">
    <property type="component" value="Unassembled WGS sequence"/>
</dbReference>
<keyword evidence="1" id="KW-0175">Coiled coil</keyword>
<organism evidence="2 3">
    <name type="scientific">Cichlidogyrus casuarinus</name>
    <dbReference type="NCBI Taxonomy" id="1844966"/>
    <lineage>
        <taxon>Eukaryota</taxon>
        <taxon>Metazoa</taxon>
        <taxon>Spiralia</taxon>
        <taxon>Lophotrochozoa</taxon>
        <taxon>Platyhelminthes</taxon>
        <taxon>Monogenea</taxon>
        <taxon>Monopisthocotylea</taxon>
        <taxon>Dactylogyridea</taxon>
        <taxon>Ancyrocephalidae</taxon>
        <taxon>Cichlidogyrus</taxon>
    </lineage>
</organism>
<dbReference type="AlphaFoldDB" id="A0ABD2PQR2"/>
<protein>
    <submittedName>
        <fullName evidence="2">Uncharacterized protein</fullName>
    </submittedName>
</protein>